<protein>
    <recommendedName>
        <fullName evidence="6">Ankyrin repeat domain-containing protein</fullName>
    </recommendedName>
</protein>
<evidence type="ECO:0000313" key="5">
    <source>
        <dbReference type="Proteomes" id="UP001500683"/>
    </source>
</evidence>
<feature type="repeat" description="ANK" evidence="3">
    <location>
        <begin position="424"/>
        <end position="460"/>
    </location>
</feature>
<dbReference type="EMBL" id="BAAAZG010000015">
    <property type="protein sequence ID" value="GAA4069121.1"/>
    <property type="molecule type" value="Genomic_DNA"/>
</dbReference>
<gene>
    <name evidence="4" type="ORF">GCM10022214_25230</name>
</gene>
<dbReference type="PRINTS" id="PR01415">
    <property type="entry name" value="ANKYRIN"/>
</dbReference>
<evidence type="ECO:0008006" key="6">
    <source>
        <dbReference type="Google" id="ProtNLM"/>
    </source>
</evidence>
<feature type="repeat" description="ANK" evidence="3">
    <location>
        <begin position="234"/>
        <end position="276"/>
    </location>
</feature>
<dbReference type="RefSeq" id="WP_344945564.1">
    <property type="nucleotide sequence ID" value="NZ_BAAAZG010000015.1"/>
</dbReference>
<dbReference type="PANTHER" id="PTHR24193:SF121">
    <property type="entry name" value="ADA2A-CONTAINING COMPLEX COMPONENT 3, ISOFORM D"/>
    <property type="match status" value="1"/>
</dbReference>
<organism evidence="4 5">
    <name type="scientific">Actinomadura miaoliensis</name>
    <dbReference type="NCBI Taxonomy" id="430685"/>
    <lineage>
        <taxon>Bacteria</taxon>
        <taxon>Bacillati</taxon>
        <taxon>Actinomycetota</taxon>
        <taxon>Actinomycetes</taxon>
        <taxon>Streptosporangiales</taxon>
        <taxon>Thermomonosporaceae</taxon>
        <taxon>Actinomadura</taxon>
    </lineage>
</organism>
<dbReference type="SMART" id="SM00248">
    <property type="entry name" value="ANK"/>
    <property type="match status" value="7"/>
</dbReference>
<dbReference type="Pfam" id="PF12796">
    <property type="entry name" value="Ank_2"/>
    <property type="match status" value="3"/>
</dbReference>
<dbReference type="Gene3D" id="1.25.40.20">
    <property type="entry name" value="Ankyrin repeat-containing domain"/>
    <property type="match status" value="3"/>
</dbReference>
<evidence type="ECO:0000256" key="3">
    <source>
        <dbReference type="PROSITE-ProRule" id="PRU00023"/>
    </source>
</evidence>
<dbReference type="PANTHER" id="PTHR24193">
    <property type="entry name" value="ANKYRIN REPEAT PROTEIN"/>
    <property type="match status" value="1"/>
</dbReference>
<dbReference type="PROSITE" id="PS50297">
    <property type="entry name" value="ANK_REP_REGION"/>
    <property type="match status" value="3"/>
</dbReference>
<dbReference type="InterPro" id="IPR050663">
    <property type="entry name" value="Ankyrin-SOCS_Box"/>
</dbReference>
<comment type="caution">
    <text evidence="4">The sequence shown here is derived from an EMBL/GenBank/DDBJ whole genome shotgun (WGS) entry which is preliminary data.</text>
</comment>
<evidence type="ECO:0000256" key="1">
    <source>
        <dbReference type="ARBA" id="ARBA00022737"/>
    </source>
</evidence>
<evidence type="ECO:0000256" key="2">
    <source>
        <dbReference type="ARBA" id="ARBA00023043"/>
    </source>
</evidence>
<dbReference type="SUPFAM" id="SSF48403">
    <property type="entry name" value="Ankyrin repeat"/>
    <property type="match status" value="1"/>
</dbReference>
<proteinExistence type="predicted"/>
<keyword evidence="5" id="KW-1185">Reference proteome</keyword>
<sequence length="497" mass="52974">MSVEAPAGGLGEDVLRQIERLGGVVPDDFMPREWVEATPVGPRQLPPWVQALLAVRWSEGTLRTDDEFEWQVWLNGGPEVEDGLVTEPRAWFGIGYHDGQFYYVVDLDDTAEDPQVYEVDHEGGEDRPYGEYLSSMLGGLKLVGPPSEADRFGRACAAGDLSAVTEMLAGMPDLGPLDGSGLTPLHLAAMARSVEVVRVLLDAGADPTATITEDASTPWRFLDGNVYTSGELLAGATALHLALDHEAPRKLYDKTPSLEIVRMLLEAGADPNATDSAGQTPLHFECWGRGGGSPEFTSGTQIIRLLLDAGADPNAGSLRGTPLLRMAYHWRPDTVIEAVRLLLDAGADPNLAAKDSTPLLEAVHGHQETIRLLLAAGADPCRPTDMTSWGVRGITPLHQAVMSPREALPLLLGHAADPDVRTCTGVTPLHYAIAVPQAADDTAAIELLVAAGADVNARLDDPPALQETLTAHTPLGIARELNKPAIAAFLQRAGAVQ</sequence>
<feature type="repeat" description="ANK" evidence="3">
    <location>
        <begin position="180"/>
        <end position="212"/>
    </location>
</feature>
<dbReference type="Proteomes" id="UP001500683">
    <property type="component" value="Unassembled WGS sequence"/>
</dbReference>
<reference evidence="5" key="1">
    <citation type="journal article" date="2019" name="Int. J. Syst. Evol. Microbiol.">
        <title>The Global Catalogue of Microorganisms (GCM) 10K type strain sequencing project: providing services to taxonomists for standard genome sequencing and annotation.</title>
        <authorList>
            <consortium name="The Broad Institute Genomics Platform"/>
            <consortium name="The Broad Institute Genome Sequencing Center for Infectious Disease"/>
            <person name="Wu L."/>
            <person name="Ma J."/>
        </authorList>
    </citation>
    <scope>NUCLEOTIDE SEQUENCE [LARGE SCALE GENOMIC DNA]</scope>
    <source>
        <strain evidence="5">JCM 16702</strain>
    </source>
</reference>
<keyword evidence="2 3" id="KW-0040">ANK repeat</keyword>
<dbReference type="InterPro" id="IPR002110">
    <property type="entry name" value="Ankyrin_rpt"/>
</dbReference>
<evidence type="ECO:0000313" key="4">
    <source>
        <dbReference type="EMBL" id="GAA4069121.1"/>
    </source>
</evidence>
<accession>A0ABP7VK96</accession>
<dbReference type="PROSITE" id="PS50088">
    <property type="entry name" value="ANK_REPEAT"/>
    <property type="match status" value="3"/>
</dbReference>
<dbReference type="InterPro" id="IPR036770">
    <property type="entry name" value="Ankyrin_rpt-contain_sf"/>
</dbReference>
<keyword evidence="1" id="KW-0677">Repeat</keyword>
<name>A0ABP7VK96_9ACTN</name>